<dbReference type="NCBIfam" id="TIGR02180">
    <property type="entry name" value="GRX_euk"/>
    <property type="match status" value="1"/>
</dbReference>
<dbReference type="GO" id="GO:0005737">
    <property type="term" value="C:cytoplasm"/>
    <property type="evidence" value="ECO:0007669"/>
    <property type="project" value="TreeGrafter"/>
</dbReference>
<dbReference type="OrthoDB" id="418495at2759"/>
<sequence>MAAKQAAEKLISENLIAVFSKSYCPYCRQAKQVISSLGLPSNKVGIVELDQMNDGSDIQAYVTDKTGQRTVPNIFINGKHLGGCSDILEAEKSGELKKLVAA</sequence>
<evidence type="ECO:0000313" key="10">
    <source>
        <dbReference type="Proteomes" id="UP000245884"/>
    </source>
</evidence>
<evidence type="ECO:0000256" key="4">
    <source>
        <dbReference type="ARBA" id="ARBA00022982"/>
    </source>
</evidence>
<dbReference type="Gene3D" id="3.40.30.10">
    <property type="entry name" value="Glutaredoxin"/>
    <property type="match status" value="1"/>
</dbReference>
<dbReference type="RefSeq" id="XP_025365298.1">
    <property type="nucleotide sequence ID" value="XM_025507992.1"/>
</dbReference>
<dbReference type="PROSITE" id="PS51354">
    <property type="entry name" value="GLUTAREDOXIN_2"/>
    <property type="match status" value="1"/>
</dbReference>
<comment type="catalytic activity">
    <reaction evidence="7">
        <text>1-chloro-2,4-dinitrobenzene + glutathione = 2,4-dinitrophenyl-S-glutathione + chloride + H(+)</text>
        <dbReference type="Rhea" id="RHEA:51220"/>
        <dbReference type="ChEBI" id="CHEBI:15378"/>
        <dbReference type="ChEBI" id="CHEBI:17996"/>
        <dbReference type="ChEBI" id="CHEBI:34718"/>
        <dbReference type="ChEBI" id="CHEBI:57925"/>
        <dbReference type="ChEBI" id="CHEBI:133977"/>
        <dbReference type="EC" id="2.5.1.18"/>
    </reaction>
</comment>
<keyword evidence="4" id="KW-0249">Electron transport</keyword>
<dbReference type="GeneID" id="37029815"/>
<dbReference type="GO" id="GO:0004364">
    <property type="term" value="F:glutathione transferase activity"/>
    <property type="evidence" value="ECO:0007669"/>
    <property type="project" value="UniProtKB-EC"/>
</dbReference>
<dbReference type="STRING" id="1569628.A0A316UZH2"/>
<feature type="domain" description="Glutaredoxin" evidence="8">
    <location>
        <begin position="16"/>
        <end position="80"/>
    </location>
</feature>
<gene>
    <name evidence="9" type="ORF">BDZ90DRAFT_257755</name>
</gene>
<evidence type="ECO:0000256" key="2">
    <source>
        <dbReference type="ARBA" id="ARBA00012310"/>
    </source>
</evidence>
<dbReference type="PRINTS" id="PR00160">
    <property type="entry name" value="GLUTAREDOXIN"/>
</dbReference>
<dbReference type="FunFam" id="3.40.30.10:FF:000026">
    <property type="entry name" value="Glutaredoxin 2"/>
    <property type="match status" value="1"/>
</dbReference>
<dbReference type="InterPro" id="IPR036249">
    <property type="entry name" value="Thioredoxin-like_sf"/>
</dbReference>
<evidence type="ECO:0000259" key="8">
    <source>
        <dbReference type="Pfam" id="PF00462"/>
    </source>
</evidence>
<dbReference type="GO" id="GO:0015038">
    <property type="term" value="F:glutathione disulfide oxidoreductase activity"/>
    <property type="evidence" value="ECO:0007669"/>
    <property type="project" value="TreeGrafter"/>
</dbReference>
<keyword evidence="5" id="KW-1015">Disulfide bond</keyword>
<keyword evidence="6" id="KW-0676">Redox-active center</keyword>
<protein>
    <recommendedName>
        <fullName evidence="2">glutathione peroxidase</fullName>
        <ecNumber evidence="2">1.11.1.9</ecNumber>
    </recommendedName>
</protein>
<dbReference type="SUPFAM" id="SSF52833">
    <property type="entry name" value="Thioredoxin-like"/>
    <property type="match status" value="1"/>
</dbReference>
<dbReference type="InterPro" id="IPR002109">
    <property type="entry name" value="Glutaredoxin"/>
</dbReference>
<dbReference type="EC" id="1.11.1.9" evidence="2"/>
<dbReference type="AlphaFoldDB" id="A0A316UZH2"/>
<evidence type="ECO:0000256" key="7">
    <source>
        <dbReference type="ARBA" id="ARBA00035808"/>
    </source>
</evidence>
<dbReference type="GO" id="GO:0034599">
    <property type="term" value="P:cellular response to oxidative stress"/>
    <property type="evidence" value="ECO:0007669"/>
    <property type="project" value="TreeGrafter"/>
</dbReference>
<dbReference type="CDD" id="cd03419">
    <property type="entry name" value="GRX_GRXh_1_2_like"/>
    <property type="match status" value="1"/>
</dbReference>
<dbReference type="Proteomes" id="UP000245884">
    <property type="component" value="Unassembled WGS sequence"/>
</dbReference>
<evidence type="ECO:0000256" key="1">
    <source>
        <dbReference type="ARBA" id="ARBA00000217"/>
    </source>
</evidence>
<name>A0A316UZH2_9BASI</name>
<evidence type="ECO:0000256" key="3">
    <source>
        <dbReference type="ARBA" id="ARBA00022448"/>
    </source>
</evidence>
<reference evidence="9 10" key="1">
    <citation type="journal article" date="2018" name="Mol. Biol. Evol.">
        <title>Broad Genomic Sampling Reveals a Smut Pathogenic Ancestry of the Fungal Clade Ustilaginomycotina.</title>
        <authorList>
            <person name="Kijpornyongpan T."/>
            <person name="Mondo S.J."/>
            <person name="Barry K."/>
            <person name="Sandor L."/>
            <person name="Lee J."/>
            <person name="Lipzen A."/>
            <person name="Pangilinan J."/>
            <person name="LaButti K."/>
            <person name="Hainaut M."/>
            <person name="Henrissat B."/>
            <person name="Grigoriev I.V."/>
            <person name="Spatafora J.W."/>
            <person name="Aime M.C."/>
        </authorList>
    </citation>
    <scope>NUCLEOTIDE SEQUENCE [LARGE SCALE GENOMIC DNA]</scope>
    <source>
        <strain evidence="9 10">MCA 5214</strain>
    </source>
</reference>
<dbReference type="PANTHER" id="PTHR45694:SF18">
    <property type="entry name" value="GLUTAREDOXIN-1-RELATED"/>
    <property type="match status" value="1"/>
</dbReference>
<dbReference type="InterPro" id="IPR011767">
    <property type="entry name" value="GLR_AS"/>
</dbReference>
<dbReference type="InterPro" id="IPR014025">
    <property type="entry name" value="Glutaredoxin_subgr"/>
</dbReference>
<comment type="catalytic activity">
    <reaction evidence="1">
        <text>2 glutathione + H2O2 = glutathione disulfide + 2 H2O</text>
        <dbReference type="Rhea" id="RHEA:16833"/>
        <dbReference type="ChEBI" id="CHEBI:15377"/>
        <dbReference type="ChEBI" id="CHEBI:16240"/>
        <dbReference type="ChEBI" id="CHEBI:57925"/>
        <dbReference type="ChEBI" id="CHEBI:58297"/>
        <dbReference type="EC" id="1.11.1.9"/>
    </reaction>
</comment>
<organism evidence="9 10">
    <name type="scientific">Jaminaea rosea</name>
    <dbReference type="NCBI Taxonomy" id="1569628"/>
    <lineage>
        <taxon>Eukaryota</taxon>
        <taxon>Fungi</taxon>
        <taxon>Dikarya</taxon>
        <taxon>Basidiomycota</taxon>
        <taxon>Ustilaginomycotina</taxon>
        <taxon>Exobasidiomycetes</taxon>
        <taxon>Microstromatales</taxon>
        <taxon>Microstromatales incertae sedis</taxon>
        <taxon>Jaminaea</taxon>
    </lineage>
</organism>
<keyword evidence="3" id="KW-0813">Transport</keyword>
<dbReference type="GO" id="GO:0005634">
    <property type="term" value="C:nucleus"/>
    <property type="evidence" value="ECO:0007669"/>
    <property type="project" value="TreeGrafter"/>
</dbReference>
<accession>A0A316UZH2</accession>
<evidence type="ECO:0000256" key="5">
    <source>
        <dbReference type="ARBA" id="ARBA00023157"/>
    </source>
</evidence>
<dbReference type="InterPro" id="IPR011899">
    <property type="entry name" value="Glutaredoxin_euk/vir"/>
</dbReference>
<dbReference type="Pfam" id="PF00462">
    <property type="entry name" value="Glutaredoxin"/>
    <property type="match status" value="1"/>
</dbReference>
<keyword evidence="10" id="KW-1185">Reference proteome</keyword>
<evidence type="ECO:0000313" key="9">
    <source>
        <dbReference type="EMBL" id="PWN30686.1"/>
    </source>
</evidence>
<proteinExistence type="predicted"/>
<dbReference type="PROSITE" id="PS00195">
    <property type="entry name" value="GLUTAREDOXIN_1"/>
    <property type="match status" value="1"/>
</dbReference>
<dbReference type="PANTHER" id="PTHR45694">
    <property type="entry name" value="GLUTAREDOXIN 2"/>
    <property type="match status" value="1"/>
</dbReference>
<dbReference type="EMBL" id="KZ819662">
    <property type="protein sequence ID" value="PWN30686.1"/>
    <property type="molecule type" value="Genomic_DNA"/>
</dbReference>
<dbReference type="GO" id="GO:0004602">
    <property type="term" value="F:glutathione peroxidase activity"/>
    <property type="evidence" value="ECO:0007669"/>
    <property type="project" value="UniProtKB-EC"/>
</dbReference>
<evidence type="ECO:0000256" key="6">
    <source>
        <dbReference type="ARBA" id="ARBA00023284"/>
    </source>
</evidence>